<organism evidence="1 2">
    <name type="scientific">Anisodus tanguticus</name>
    <dbReference type="NCBI Taxonomy" id="243964"/>
    <lineage>
        <taxon>Eukaryota</taxon>
        <taxon>Viridiplantae</taxon>
        <taxon>Streptophyta</taxon>
        <taxon>Embryophyta</taxon>
        <taxon>Tracheophyta</taxon>
        <taxon>Spermatophyta</taxon>
        <taxon>Magnoliopsida</taxon>
        <taxon>eudicotyledons</taxon>
        <taxon>Gunneridae</taxon>
        <taxon>Pentapetalae</taxon>
        <taxon>asterids</taxon>
        <taxon>lamiids</taxon>
        <taxon>Solanales</taxon>
        <taxon>Solanaceae</taxon>
        <taxon>Solanoideae</taxon>
        <taxon>Hyoscyameae</taxon>
        <taxon>Anisodus</taxon>
    </lineage>
</organism>
<reference evidence="1" key="1">
    <citation type="submission" date="2023-12" db="EMBL/GenBank/DDBJ databases">
        <title>Genome assembly of Anisodus tanguticus.</title>
        <authorList>
            <person name="Wang Y.-J."/>
        </authorList>
    </citation>
    <scope>NUCLEOTIDE SEQUENCE</scope>
    <source>
        <strain evidence="1">KB-2021</strain>
        <tissue evidence="1">Leaf</tissue>
    </source>
</reference>
<keyword evidence="2" id="KW-1185">Reference proteome</keyword>
<evidence type="ECO:0000313" key="1">
    <source>
        <dbReference type="EMBL" id="KAK4349251.1"/>
    </source>
</evidence>
<comment type="caution">
    <text evidence="1">The sequence shown here is derived from an EMBL/GenBank/DDBJ whole genome shotgun (WGS) entry which is preliminary data.</text>
</comment>
<sequence length="66" mass="7806">MYALMRSINMNIRKTELEEMQTLELSVIDSILVDEPEMIVDTEEPIVARDELVEMVNDWTLSYWRG</sequence>
<name>A0AAE1RDR2_9SOLA</name>
<proteinExistence type="predicted"/>
<gene>
    <name evidence="1" type="ORF">RND71_032006</name>
</gene>
<evidence type="ECO:0000313" key="2">
    <source>
        <dbReference type="Proteomes" id="UP001291623"/>
    </source>
</evidence>
<dbReference type="EMBL" id="JAVYJV010000017">
    <property type="protein sequence ID" value="KAK4349251.1"/>
    <property type="molecule type" value="Genomic_DNA"/>
</dbReference>
<protein>
    <submittedName>
        <fullName evidence="1">Uncharacterized protein</fullName>
    </submittedName>
</protein>
<dbReference type="Proteomes" id="UP001291623">
    <property type="component" value="Unassembled WGS sequence"/>
</dbReference>
<accession>A0AAE1RDR2</accession>
<dbReference type="AlphaFoldDB" id="A0AAE1RDR2"/>